<accession>A0ABS6W9K3</accession>
<dbReference type="Proteomes" id="UP000812844">
    <property type="component" value="Unassembled WGS sequence"/>
</dbReference>
<keyword evidence="4" id="KW-1185">Reference proteome</keyword>
<dbReference type="RefSeq" id="WP_219082067.1">
    <property type="nucleotide sequence ID" value="NZ_JAHBBD010000016.1"/>
</dbReference>
<reference evidence="3 4" key="1">
    <citation type="submission" date="2021-05" db="EMBL/GenBank/DDBJ databases">
        <title>Phylogenetic classification of ten novel species belonging to the genus Bifidobacterium comprising B. colchicus sp. nov., B. abeli sp. nov., B. bicoloris sp. nov., B. guerezis sp. nov., B. rosaliae sp. nov., B. santillanensis sp. nov., B. argentati sp. nov., B. amazzoni sp. nov., B. pluviali sp. nov., and B. pinnaculum sp. nov.</title>
        <authorList>
            <person name="Lugli G.A."/>
            <person name="Ruiz Garcia L."/>
            <person name="Margolles A."/>
            <person name="Ventura M."/>
        </authorList>
    </citation>
    <scope>NUCLEOTIDE SEQUENCE [LARGE SCALE GENOMIC DNA]</scope>
    <source>
        <strain evidence="3 4">6T3</strain>
    </source>
</reference>
<dbReference type="EMBL" id="JAHBBD010000016">
    <property type="protein sequence ID" value="MBW3083178.1"/>
    <property type="molecule type" value="Genomic_DNA"/>
</dbReference>
<dbReference type="PANTHER" id="PTHR35532">
    <property type="entry name" value="SIMILAR TO POLYHYDROXYALKANOATE DEPOLYMERASE"/>
    <property type="match status" value="1"/>
</dbReference>
<name>A0ABS6W9K3_9BIFI</name>
<comment type="caution">
    <text evidence="3">The sequence shown here is derived from an EMBL/GenBank/DDBJ whole genome shotgun (WGS) entry which is preliminary data.</text>
</comment>
<feature type="compositionally biased region" description="Basic and acidic residues" evidence="1">
    <location>
        <begin position="395"/>
        <end position="404"/>
    </location>
</feature>
<protein>
    <submittedName>
        <fullName evidence="3">Transglutaminase domain-containing protein</fullName>
    </submittedName>
</protein>
<evidence type="ECO:0000256" key="1">
    <source>
        <dbReference type="SAM" id="MobiDB-lite"/>
    </source>
</evidence>
<organism evidence="3 4">
    <name type="scientific">Bifidobacterium phasiani</name>
    <dbReference type="NCBI Taxonomy" id="2834431"/>
    <lineage>
        <taxon>Bacteria</taxon>
        <taxon>Bacillati</taxon>
        <taxon>Actinomycetota</taxon>
        <taxon>Actinomycetes</taxon>
        <taxon>Bifidobacteriales</taxon>
        <taxon>Bifidobacteriaceae</taxon>
        <taxon>Bifidobacterium</taxon>
    </lineage>
</organism>
<evidence type="ECO:0000259" key="2">
    <source>
        <dbReference type="SMART" id="SM00460"/>
    </source>
</evidence>
<dbReference type="PANTHER" id="PTHR35532:SF5">
    <property type="entry name" value="CARBOHYDRATE-BINDING DOMAIN-CONTAINING PROTEIN"/>
    <property type="match status" value="1"/>
</dbReference>
<evidence type="ECO:0000313" key="3">
    <source>
        <dbReference type="EMBL" id="MBW3083178.1"/>
    </source>
</evidence>
<dbReference type="SMART" id="SM00460">
    <property type="entry name" value="TGc"/>
    <property type="match status" value="1"/>
</dbReference>
<proteinExistence type="predicted"/>
<gene>
    <name evidence="3" type="ORF">KIH73_07345</name>
</gene>
<feature type="domain" description="Transglutaminase-like" evidence="2">
    <location>
        <begin position="155"/>
        <end position="214"/>
    </location>
</feature>
<evidence type="ECO:0000313" key="4">
    <source>
        <dbReference type="Proteomes" id="UP000812844"/>
    </source>
</evidence>
<dbReference type="InterPro" id="IPR002931">
    <property type="entry name" value="Transglutaminase-like"/>
</dbReference>
<feature type="region of interest" description="Disordered" evidence="1">
    <location>
        <begin position="382"/>
        <end position="404"/>
    </location>
</feature>
<sequence length="890" mass="96319">MTAHDRLLSADLDDYAARQFDRRRGALEDAGYALPDGLDGDRLALMRLLAGTLPLTDLLDRDPAVLLDYVDHALGLRRDRAWTASLPEDVFVHYVFWPRINNERLEACRSRIAGDLAGRVDGLAMERAAVETNYWCAEHMTYTPTDGRTMAPLGSLNRGVGRCGEESTLLVSALRAIGIPARQVYTPRWAHCDDNHAWVEALIDGTWRFMGACEPEERLDRGWFDHAAARAMLIHARVFCDYSTGSVNVSAAAGEEHGMLLENLTAAYAPVTRFTVAVANPDGSPARHATVAFELLNMAEFYPVAVLIADDDGRATLEVGRGSLLVRATLDGMAAETVVDTAAGDAASVTLAPAGGDAARPAGADGWRPLTLTAPEGGHARNAALSEQEQATGARRAEQAERTRTQRLAHLAEQARTGEPRLDALLAQAGGNWPAIARFARGAGGDGVALLEALAPKDLADTSEATLTDALEGARAVRDHVHGVALAAVDEPERDDLYRRYVLNPRVRYEELNGDRMRVQSMIGDADRDMFRADPDALWERLARCIDDADKDSLHIGDAALLRARHASRANVESAFVSICRALGIPARLNPETGEPQYLRGAAFRTVARRGVEAAGAGRTAPADGPMLRLSAPGRAEAPRYYVDYTIGMLADTPHGPDYVSLDLSERDWDGETMDVAVEDGEYRVVTTTRLPNGGQLAATTTFDTRSAAADADGPRTVEVELRWREPEESELLERLPVENRALIDETGASVPLRGIVGERPTVLFVLDAHGSEPSMHVLDELRDMLERHPEPQADPVLAFCPADVEPSATMRRMLDRLPVRPRVWGCDPATFERLARILFVDPGKLPLTAALAPCGQGDQAATGVYACSGYNVGAVELATRLASMGAALQ</sequence>
<dbReference type="Pfam" id="PF01841">
    <property type="entry name" value="Transglut_core"/>
    <property type="match status" value="1"/>
</dbReference>